<evidence type="ECO:0000313" key="5">
    <source>
        <dbReference type="EMBL" id="MST69122.1"/>
    </source>
</evidence>
<organism evidence="5">
    <name type="scientific">Baileyella intestinalis</name>
    <dbReference type="NCBI Taxonomy" id="2606709"/>
    <lineage>
        <taxon>Bacteria</taxon>
        <taxon>Bacillati</taxon>
        <taxon>Bacillota</taxon>
        <taxon>Clostridia</taxon>
        <taxon>Peptostreptococcales</taxon>
        <taxon>Anaerovoracaceae</taxon>
        <taxon>Baileyella</taxon>
    </lineage>
</organism>
<dbReference type="Gene3D" id="3.30.830.10">
    <property type="entry name" value="Metalloenzyme, LuxS/M16 peptidase-like"/>
    <property type="match status" value="2"/>
</dbReference>
<dbReference type="SUPFAM" id="SSF63411">
    <property type="entry name" value="LuxS/MPP-like metallohydrolase"/>
    <property type="match status" value="2"/>
</dbReference>
<evidence type="ECO:0000256" key="2">
    <source>
        <dbReference type="RuleBase" id="RU004447"/>
    </source>
</evidence>
<accession>A0A6A8M708</accession>
<proteinExistence type="inferred from homology"/>
<dbReference type="InterPro" id="IPR011765">
    <property type="entry name" value="Pept_M16_N"/>
</dbReference>
<protein>
    <submittedName>
        <fullName evidence="5">Insulinase family protein</fullName>
    </submittedName>
</protein>
<dbReference type="Pfam" id="PF05193">
    <property type="entry name" value="Peptidase_M16_C"/>
    <property type="match status" value="1"/>
</dbReference>
<dbReference type="Pfam" id="PF00675">
    <property type="entry name" value="Peptidase_M16"/>
    <property type="match status" value="1"/>
</dbReference>
<comment type="caution">
    <text evidence="5">The sequence shown here is derived from an EMBL/GenBank/DDBJ whole genome shotgun (WGS) entry which is preliminary data.</text>
</comment>
<comment type="similarity">
    <text evidence="1 2">Belongs to the peptidase M16 family.</text>
</comment>
<dbReference type="InterPro" id="IPR050361">
    <property type="entry name" value="MPP/UQCRC_Complex"/>
</dbReference>
<dbReference type="FunFam" id="3.30.830.10:FF:000008">
    <property type="entry name" value="Mitochondrial-processing peptidase subunit beta"/>
    <property type="match status" value="1"/>
</dbReference>
<sequence length="408" mass="46017">MAEITVLDSGVRLVTEKMDSVRSVSVGIWCDTGSVYEKPEEFGMSHYIEHMLFKGTEKRSAFQIADEIDRIGGQMNAFTGKEYTCFYVKSLDHHFRKTAEVLTDMIEHPSFDPEEMEREKKVVIEEINMNADDPDDVALDKLEAIVNEGSGMAHPVLGYKNTVSSFTREMVEEYYYSHYTRDAIVVSVAGSFDFDEVKEYFSGKFMGLRASRNSFSDPHVENPGQKVEVVKDIDQAHLALGVSLIPAGDSRKYPVSVLSSIMGGGMSSRLFQTVREQKGLAYSVYTMTGYYRSSGMFVICAGVGKDRVKEAIDAIFMELHNLKNGEISQEELDSSREQLKSVYIFGEESVQTRMIANGKDLLAYGRCRDQEEILSGFDKVTLDDLYNVREMICYPDKYTIVNVTGKEN</sequence>
<feature type="domain" description="Peptidase M16 N-terminal" evidence="3">
    <location>
        <begin position="13"/>
        <end position="157"/>
    </location>
</feature>
<evidence type="ECO:0000256" key="1">
    <source>
        <dbReference type="ARBA" id="ARBA00007261"/>
    </source>
</evidence>
<name>A0A6A8M708_9FIRM</name>
<dbReference type="InterPro" id="IPR001431">
    <property type="entry name" value="Pept_M16_Zn_BS"/>
</dbReference>
<dbReference type="EMBL" id="VUNB01000004">
    <property type="protein sequence ID" value="MST69122.1"/>
    <property type="molecule type" value="Genomic_DNA"/>
</dbReference>
<dbReference type="PROSITE" id="PS00143">
    <property type="entry name" value="INSULINASE"/>
    <property type="match status" value="1"/>
</dbReference>
<dbReference type="GO" id="GO:0006508">
    <property type="term" value="P:proteolysis"/>
    <property type="evidence" value="ECO:0007669"/>
    <property type="project" value="InterPro"/>
</dbReference>
<dbReference type="RefSeq" id="WP_154572589.1">
    <property type="nucleotide sequence ID" value="NZ_VUNB01000004.1"/>
</dbReference>
<dbReference type="GO" id="GO:0004222">
    <property type="term" value="F:metalloendopeptidase activity"/>
    <property type="evidence" value="ECO:0007669"/>
    <property type="project" value="InterPro"/>
</dbReference>
<evidence type="ECO:0000259" key="4">
    <source>
        <dbReference type="Pfam" id="PF05193"/>
    </source>
</evidence>
<dbReference type="PANTHER" id="PTHR11851">
    <property type="entry name" value="METALLOPROTEASE"/>
    <property type="match status" value="1"/>
</dbReference>
<evidence type="ECO:0000259" key="3">
    <source>
        <dbReference type="Pfam" id="PF00675"/>
    </source>
</evidence>
<dbReference type="InterPro" id="IPR007863">
    <property type="entry name" value="Peptidase_M16_C"/>
</dbReference>
<dbReference type="PANTHER" id="PTHR11851:SF49">
    <property type="entry name" value="MITOCHONDRIAL-PROCESSING PEPTIDASE SUBUNIT ALPHA"/>
    <property type="match status" value="1"/>
</dbReference>
<gene>
    <name evidence="5" type="ORF">FYJ66_05900</name>
</gene>
<feature type="domain" description="Peptidase M16 C-terminal" evidence="4">
    <location>
        <begin position="165"/>
        <end position="339"/>
    </location>
</feature>
<dbReference type="AlphaFoldDB" id="A0A6A8M708"/>
<dbReference type="GO" id="GO:0046872">
    <property type="term" value="F:metal ion binding"/>
    <property type="evidence" value="ECO:0007669"/>
    <property type="project" value="InterPro"/>
</dbReference>
<reference evidence="5" key="1">
    <citation type="submission" date="2019-09" db="EMBL/GenBank/DDBJ databases">
        <title>In-depth cultivation of the pig gut microbiome towards novel bacterial diversity and tailored functional studies.</title>
        <authorList>
            <person name="Wylensek D."/>
            <person name="Hitch T.C.A."/>
            <person name="Clavel T."/>
        </authorList>
    </citation>
    <scope>NUCLEOTIDE SEQUENCE</scope>
    <source>
        <strain evidence="5">RF-744-FAT-WT-3</strain>
    </source>
</reference>
<dbReference type="InterPro" id="IPR011249">
    <property type="entry name" value="Metalloenz_LuxS/M16"/>
</dbReference>